<dbReference type="GO" id="GO:0016020">
    <property type="term" value="C:membrane"/>
    <property type="evidence" value="ECO:0007669"/>
    <property type="project" value="UniProtKB-SubCell"/>
</dbReference>
<keyword evidence="3" id="KW-0813">Transport</keyword>
<keyword evidence="5" id="KW-0472">Membrane</keyword>
<evidence type="ECO:0000256" key="5">
    <source>
        <dbReference type="ARBA" id="ARBA00023136"/>
    </source>
</evidence>
<keyword evidence="4" id="KW-0653">Protein transport</keyword>
<evidence type="ECO:0008006" key="11">
    <source>
        <dbReference type="Google" id="ProtNLM"/>
    </source>
</evidence>
<dbReference type="GO" id="GO:0035091">
    <property type="term" value="F:phosphatidylinositol binding"/>
    <property type="evidence" value="ECO:0007669"/>
    <property type="project" value="InterPro"/>
</dbReference>
<dbReference type="EMBL" id="JBBWWQ010000004">
    <property type="protein sequence ID" value="KAK8948341.1"/>
    <property type="molecule type" value="Genomic_DNA"/>
</dbReference>
<dbReference type="AlphaFoldDB" id="A0AAP0BSM0"/>
<evidence type="ECO:0000313" key="9">
    <source>
        <dbReference type="EMBL" id="KAK8948341.1"/>
    </source>
</evidence>
<dbReference type="SUPFAM" id="SSF89009">
    <property type="entry name" value="GAT-like domain"/>
    <property type="match status" value="1"/>
</dbReference>
<evidence type="ECO:0000259" key="8">
    <source>
        <dbReference type="PROSITE" id="PS50909"/>
    </source>
</evidence>
<dbReference type="InterPro" id="IPR004152">
    <property type="entry name" value="GAT_dom"/>
</dbReference>
<feature type="region of interest" description="Disordered" evidence="6">
    <location>
        <begin position="451"/>
        <end position="470"/>
    </location>
</feature>
<evidence type="ECO:0000256" key="1">
    <source>
        <dbReference type="ARBA" id="ARBA00004170"/>
    </source>
</evidence>
<evidence type="ECO:0000313" key="10">
    <source>
        <dbReference type="Proteomes" id="UP001418222"/>
    </source>
</evidence>
<comment type="subcellular location">
    <subcellularLocation>
        <location evidence="1">Membrane</location>
        <topology evidence="1">Peripheral membrane protein</topology>
    </subcellularLocation>
</comment>
<dbReference type="InterPro" id="IPR038425">
    <property type="entry name" value="GAT_sf"/>
</dbReference>
<dbReference type="CDD" id="cd03561">
    <property type="entry name" value="VHS"/>
    <property type="match status" value="1"/>
</dbReference>
<comment type="similarity">
    <text evidence="2">Belongs to the TOM1 family.</text>
</comment>
<name>A0AAP0BSM0_9ASPA</name>
<dbReference type="CDD" id="cd14231">
    <property type="entry name" value="GAT_GGA-like_plant"/>
    <property type="match status" value="1"/>
</dbReference>
<sequence>MPNALVDRATSDMLIGPDWAMNLEICGILNHDPGQARDFVKGLKKRIRSKNPRIQLLALSLLEVVVRNCGDMVHTHIADKDVPRAMAKIAKKKPDFHVKEKILSLISSWQEAFGGLQEKYPQFFIAYQDLLRAGMTFPKRAEMPATIFQSRRPTSYPYPTRNYDKIATKTEGQVDSDITILSFSDIQNARGVMEVLVEMLNSLEPRNKEGVKQQVIVELVEQCRLYRQRVVHLVNSTSDEELLLHCLSLNDDLQNVLAKYDSLATGVSNKEPKKQKSLQALVDIDVLYNKNQDDNNESDQRSNASGSTSNQALLQQLLLPATSGSHIDLLSGDNFGTVSEENSLVLVPADETAGASLEKTQNMLVISSAYSPRNSVKNNYLANKASSELVCASDSQFQQQDQILPHTNGSFSNHGGSVYEQGPSVQSNHAYPSWNNQFSHSGNMQHQVQTGELDQGGSLPPPPWETEPAESIQHDHAYDCHNAYSHSAHSSQVASYNYGQRSDSQFYGHNTAYSYSNTTEISHRMYGLSMQDNAYKNAPQIPTSSSYLQPPIKHSKQEDNLFGDLVSMAKSNKPAN</sequence>
<feature type="compositionally biased region" description="Polar residues" evidence="6">
    <location>
        <begin position="423"/>
        <end position="441"/>
    </location>
</feature>
<dbReference type="InterPro" id="IPR002014">
    <property type="entry name" value="VHS_dom"/>
</dbReference>
<evidence type="ECO:0000256" key="2">
    <source>
        <dbReference type="ARBA" id="ARBA00007708"/>
    </source>
</evidence>
<dbReference type="Gene3D" id="1.25.40.90">
    <property type="match status" value="1"/>
</dbReference>
<dbReference type="GO" id="GO:0043328">
    <property type="term" value="P:protein transport to vacuole involved in ubiquitin-dependent protein catabolic process via the multivesicular body sorting pathway"/>
    <property type="evidence" value="ECO:0007669"/>
    <property type="project" value="InterPro"/>
</dbReference>
<dbReference type="GO" id="GO:0043130">
    <property type="term" value="F:ubiquitin binding"/>
    <property type="evidence" value="ECO:0007669"/>
    <property type="project" value="InterPro"/>
</dbReference>
<protein>
    <recommendedName>
        <fullName evidence="11">Target of Myb protein 1</fullName>
    </recommendedName>
</protein>
<dbReference type="Pfam" id="PF03127">
    <property type="entry name" value="GAT"/>
    <property type="match status" value="1"/>
</dbReference>
<feature type="domain" description="VHS" evidence="7">
    <location>
        <begin position="9"/>
        <end position="138"/>
    </location>
</feature>
<dbReference type="Proteomes" id="UP001418222">
    <property type="component" value="Unassembled WGS sequence"/>
</dbReference>
<dbReference type="GO" id="GO:0005737">
    <property type="term" value="C:cytoplasm"/>
    <property type="evidence" value="ECO:0007669"/>
    <property type="project" value="UniProtKB-ARBA"/>
</dbReference>
<dbReference type="InterPro" id="IPR008942">
    <property type="entry name" value="ENTH_VHS"/>
</dbReference>
<reference evidence="9 10" key="1">
    <citation type="journal article" date="2022" name="Nat. Plants">
        <title>Genomes of leafy and leafless Platanthera orchids illuminate the evolution of mycoheterotrophy.</title>
        <authorList>
            <person name="Li M.H."/>
            <person name="Liu K.W."/>
            <person name="Li Z."/>
            <person name="Lu H.C."/>
            <person name="Ye Q.L."/>
            <person name="Zhang D."/>
            <person name="Wang J.Y."/>
            <person name="Li Y.F."/>
            <person name="Zhong Z.M."/>
            <person name="Liu X."/>
            <person name="Yu X."/>
            <person name="Liu D.K."/>
            <person name="Tu X.D."/>
            <person name="Liu B."/>
            <person name="Hao Y."/>
            <person name="Liao X.Y."/>
            <person name="Jiang Y.T."/>
            <person name="Sun W.H."/>
            <person name="Chen J."/>
            <person name="Chen Y.Q."/>
            <person name="Ai Y."/>
            <person name="Zhai J.W."/>
            <person name="Wu S.S."/>
            <person name="Zhou Z."/>
            <person name="Hsiao Y.Y."/>
            <person name="Wu W.L."/>
            <person name="Chen Y.Y."/>
            <person name="Lin Y.F."/>
            <person name="Hsu J.L."/>
            <person name="Li C.Y."/>
            <person name="Wang Z.W."/>
            <person name="Zhao X."/>
            <person name="Zhong W.Y."/>
            <person name="Ma X.K."/>
            <person name="Ma L."/>
            <person name="Huang J."/>
            <person name="Chen G.Z."/>
            <person name="Huang M.Z."/>
            <person name="Huang L."/>
            <person name="Peng D.H."/>
            <person name="Luo Y.B."/>
            <person name="Zou S.Q."/>
            <person name="Chen S.P."/>
            <person name="Lan S."/>
            <person name="Tsai W.C."/>
            <person name="Van de Peer Y."/>
            <person name="Liu Z.J."/>
        </authorList>
    </citation>
    <scope>NUCLEOTIDE SEQUENCE [LARGE SCALE GENOMIC DNA]</scope>
    <source>
        <strain evidence="9">Lor287</strain>
    </source>
</reference>
<evidence type="ECO:0000256" key="4">
    <source>
        <dbReference type="ARBA" id="ARBA00022927"/>
    </source>
</evidence>
<comment type="caution">
    <text evidence="9">The sequence shown here is derived from an EMBL/GenBank/DDBJ whole genome shotgun (WGS) entry which is preliminary data.</text>
</comment>
<dbReference type="PROSITE" id="PS50909">
    <property type="entry name" value="GAT"/>
    <property type="match status" value="1"/>
</dbReference>
<dbReference type="PANTHER" id="PTHR45898">
    <property type="entry name" value="TOM1-LIKE PROTEIN"/>
    <property type="match status" value="1"/>
</dbReference>
<organism evidence="9 10">
    <name type="scientific">Platanthera zijinensis</name>
    <dbReference type="NCBI Taxonomy" id="2320716"/>
    <lineage>
        <taxon>Eukaryota</taxon>
        <taxon>Viridiplantae</taxon>
        <taxon>Streptophyta</taxon>
        <taxon>Embryophyta</taxon>
        <taxon>Tracheophyta</taxon>
        <taxon>Spermatophyta</taxon>
        <taxon>Magnoliopsida</taxon>
        <taxon>Liliopsida</taxon>
        <taxon>Asparagales</taxon>
        <taxon>Orchidaceae</taxon>
        <taxon>Orchidoideae</taxon>
        <taxon>Orchideae</taxon>
        <taxon>Orchidinae</taxon>
        <taxon>Platanthera</taxon>
    </lineage>
</organism>
<keyword evidence="10" id="KW-1185">Reference proteome</keyword>
<gene>
    <name evidence="9" type="ORF">KSP39_PZI005643</name>
</gene>
<evidence type="ECO:0000259" key="7">
    <source>
        <dbReference type="PROSITE" id="PS50179"/>
    </source>
</evidence>
<dbReference type="InterPro" id="IPR044836">
    <property type="entry name" value="TOL_plant"/>
</dbReference>
<proteinExistence type="inferred from homology"/>
<dbReference type="PROSITE" id="PS50179">
    <property type="entry name" value="VHS"/>
    <property type="match status" value="1"/>
</dbReference>
<dbReference type="SMART" id="SM00288">
    <property type="entry name" value="VHS"/>
    <property type="match status" value="1"/>
</dbReference>
<evidence type="ECO:0000256" key="3">
    <source>
        <dbReference type="ARBA" id="ARBA00022448"/>
    </source>
</evidence>
<dbReference type="SUPFAM" id="SSF48464">
    <property type="entry name" value="ENTH/VHS domain"/>
    <property type="match status" value="1"/>
</dbReference>
<accession>A0AAP0BSM0</accession>
<evidence type="ECO:0000256" key="6">
    <source>
        <dbReference type="SAM" id="MobiDB-lite"/>
    </source>
</evidence>
<feature type="region of interest" description="Disordered" evidence="6">
    <location>
        <begin position="405"/>
        <end position="441"/>
    </location>
</feature>
<feature type="domain" description="GAT" evidence="8">
    <location>
        <begin position="137"/>
        <end position="265"/>
    </location>
</feature>
<feature type="compositionally biased region" description="Polar residues" evidence="6">
    <location>
        <begin position="405"/>
        <end position="415"/>
    </location>
</feature>
<feature type="region of interest" description="Disordered" evidence="6">
    <location>
        <begin position="540"/>
        <end position="576"/>
    </location>
</feature>
<dbReference type="PANTHER" id="PTHR45898:SF4">
    <property type="entry name" value="TARGET OF MYB PROTEIN 1"/>
    <property type="match status" value="1"/>
</dbReference>
<dbReference type="Pfam" id="PF00790">
    <property type="entry name" value="VHS"/>
    <property type="match status" value="1"/>
</dbReference>
<dbReference type="Gene3D" id="1.20.58.160">
    <property type="match status" value="1"/>
</dbReference>